<name>A0ABU5GT34_9GAMM</name>
<dbReference type="Pfam" id="PF06293">
    <property type="entry name" value="Kdo"/>
    <property type="match status" value="1"/>
</dbReference>
<gene>
    <name evidence="1" type="ORF">TOI97_09420</name>
</gene>
<dbReference type="InterPro" id="IPR027023">
    <property type="entry name" value="Put_LipoPS_kinase_InaA"/>
</dbReference>
<dbReference type="RefSeq" id="WP_321553860.1">
    <property type="nucleotide sequence ID" value="NZ_JAXIVU010000012.1"/>
</dbReference>
<evidence type="ECO:0000313" key="1">
    <source>
        <dbReference type="EMBL" id="MDY7219777.1"/>
    </source>
</evidence>
<comment type="caution">
    <text evidence="1">The sequence shown here is derived from an EMBL/GenBank/DDBJ whole genome shotgun (WGS) entry which is preliminary data.</text>
</comment>
<accession>A0ABU5GT34</accession>
<proteinExistence type="predicted"/>
<dbReference type="SUPFAM" id="SSF56112">
    <property type="entry name" value="Protein kinase-like (PK-like)"/>
    <property type="match status" value="1"/>
</dbReference>
<keyword evidence="1" id="KW-0808">Transferase</keyword>
<dbReference type="Proteomes" id="UP001294570">
    <property type="component" value="Unassembled WGS sequence"/>
</dbReference>
<keyword evidence="2" id="KW-1185">Reference proteome</keyword>
<reference evidence="1 2" key="1">
    <citation type="submission" date="2023-12" db="EMBL/GenBank/DDBJ databases">
        <title>Denitrificimonas halotolerans sp. nov.,a novel species isolated from landfill leachate.</title>
        <authorList>
            <person name="Wang S."/>
        </authorList>
    </citation>
    <scope>NUCLEOTIDE SEQUENCE [LARGE SCALE GENOMIC DNA]</scope>
    <source>
        <strain evidence="1 2">JX-1</strain>
    </source>
</reference>
<dbReference type="PIRSF" id="PIRSF026326">
    <property type="entry name" value="InaA"/>
    <property type="match status" value="1"/>
</dbReference>
<keyword evidence="1" id="KW-0418">Kinase</keyword>
<protein>
    <submittedName>
        <fullName evidence="1">Lipopolysaccharide kinase InaA family protein</fullName>
    </submittedName>
</protein>
<dbReference type="GO" id="GO:0016301">
    <property type="term" value="F:kinase activity"/>
    <property type="evidence" value="ECO:0007669"/>
    <property type="project" value="UniProtKB-KW"/>
</dbReference>
<dbReference type="EMBL" id="JAXIVU010000012">
    <property type="protein sequence ID" value="MDY7219777.1"/>
    <property type="molecule type" value="Genomic_DNA"/>
</dbReference>
<dbReference type="InterPro" id="IPR011009">
    <property type="entry name" value="Kinase-like_dom_sf"/>
</dbReference>
<organism evidence="1 2">
    <name type="scientific">Denitrificimonas halotolerans</name>
    <dbReference type="NCBI Taxonomy" id="3098930"/>
    <lineage>
        <taxon>Bacteria</taxon>
        <taxon>Pseudomonadati</taxon>
        <taxon>Pseudomonadota</taxon>
        <taxon>Gammaproteobacteria</taxon>
        <taxon>Pseudomonadales</taxon>
        <taxon>Pseudomonadaceae</taxon>
        <taxon>Denitrificimonas</taxon>
    </lineage>
</organism>
<sequence>MIKNQTFNQWWQRTGEWVEEPNQRRGGESGVQLLLPETAEQPLLYSKRQVNHMFSSLRYPCGHPTALREKNAIQALQRLDVNTPKLIYYGAEKKGKDWYALIITEELKDFISLEAWYAQQDSQPVPDSVISAVLKEVARSFYKMHLGGWQHGCCYAKHVFVKVQPEQVPEVAFIDLEKARHRLFAYRAALHDIKQLGRHRPGMPDEHWQLFLEYYCELQPKLRKNLMP</sequence>
<evidence type="ECO:0000313" key="2">
    <source>
        <dbReference type="Proteomes" id="UP001294570"/>
    </source>
</evidence>